<gene>
    <name evidence="2" type="ORF">HKI87_14g78250</name>
</gene>
<dbReference type="EMBL" id="CP151514">
    <property type="protein sequence ID" value="WZN66260.1"/>
    <property type="molecule type" value="Genomic_DNA"/>
</dbReference>
<dbReference type="AlphaFoldDB" id="A0AAX4PKQ4"/>
<dbReference type="GO" id="GO:0016459">
    <property type="term" value="C:myosin complex"/>
    <property type="evidence" value="ECO:0007669"/>
    <property type="project" value="InterPro"/>
</dbReference>
<name>A0AAX4PKQ4_9CHLO</name>
<dbReference type="PANTHER" id="PTHR34969">
    <property type="entry name" value="OS01G0621700 PROTEIN"/>
    <property type="match status" value="1"/>
</dbReference>
<evidence type="ECO:0000313" key="2">
    <source>
        <dbReference type="EMBL" id="WZN66260.1"/>
    </source>
</evidence>
<evidence type="ECO:0000313" key="3">
    <source>
        <dbReference type="Proteomes" id="UP001472866"/>
    </source>
</evidence>
<feature type="domain" description="TH1" evidence="1">
    <location>
        <begin position="34"/>
        <end position="211"/>
    </location>
</feature>
<keyword evidence="3" id="KW-1185">Reference proteome</keyword>
<dbReference type="PANTHER" id="PTHR34969:SF1">
    <property type="entry name" value="TH1 DOMAIN-CONTAINING PROTEIN"/>
    <property type="match status" value="1"/>
</dbReference>
<protein>
    <submittedName>
        <fullName evidence="2">TH1 domain-containing protein</fullName>
    </submittedName>
</protein>
<evidence type="ECO:0000259" key="1">
    <source>
        <dbReference type="PROSITE" id="PS51757"/>
    </source>
</evidence>
<reference evidence="2 3" key="1">
    <citation type="submission" date="2024-03" db="EMBL/GenBank/DDBJ databases">
        <title>Complete genome sequence of the green alga Chloropicon roscoffensis RCC1871.</title>
        <authorList>
            <person name="Lemieux C."/>
            <person name="Pombert J.-F."/>
            <person name="Otis C."/>
            <person name="Turmel M."/>
        </authorList>
    </citation>
    <scope>NUCLEOTIDE SEQUENCE [LARGE SCALE GENOMIC DNA]</scope>
    <source>
        <strain evidence="2 3">RCC1871</strain>
    </source>
</reference>
<dbReference type="PROSITE" id="PS51757">
    <property type="entry name" value="TH1"/>
    <property type="match status" value="1"/>
</dbReference>
<organism evidence="2 3">
    <name type="scientific">Chloropicon roscoffensis</name>
    <dbReference type="NCBI Taxonomy" id="1461544"/>
    <lineage>
        <taxon>Eukaryota</taxon>
        <taxon>Viridiplantae</taxon>
        <taxon>Chlorophyta</taxon>
        <taxon>Chloropicophyceae</taxon>
        <taxon>Chloropicales</taxon>
        <taxon>Chloropicaceae</taxon>
        <taxon>Chloropicon</taxon>
    </lineage>
</organism>
<dbReference type="GO" id="GO:0003774">
    <property type="term" value="F:cytoskeletal motor activity"/>
    <property type="evidence" value="ECO:0007669"/>
    <property type="project" value="InterPro"/>
</dbReference>
<accession>A0AAX4PKQ4</accession>
<proteinExistence type="predicted"/>
<dbReference type="Proteomes" id="UP001472866">
    <property type="component" value="Chromosome 14"/>
</dbReference>
<dbReference type="InterPro" id="IPR010926">
    <property type="entry name" value="Myosin_TH1"/>
</dbReference>
<dbReference type="Pfam" id="PF06017">
    <property type="entry name" value="Myosin_TH1"/>
    <property type="match status" value="1"/>
</dbReference>
<sequence>MAAGSGGVRVDELGGSRGREAARVDTLLPALGLKKRRDSSPGKRFEGDHASLRADPKVLRMLAKYDESRVLFSDFVHKINREGRPKPRVLLIAGKAVYVLNPDTLKCGNRIAAERVSCVTLSTLADNFCHLSVDSEDGSGDDLLVSCAHKIELATTFVRAARDLYGRSPQLELKDRFVHKFSAAYEREVRFCENGTDGSVSTKLSEPRLRR</sequence>